<evidence type="ECO:0000256" key="2">
    <source>
        <dbReference type="ARBA" id="ARBA00022840"/>
    </source>
</evidence>
<feature type="domain" description="Protein kinase" evidence="3">
    <location>
        <begin position="16"/>
        <end position="352"/>
    </location>
</feature>
<keyword evidence="5" id="KW-1185">Reference proteome</keyword>
<dbReference type="SUPFAM" id="SSF56112">
    <property type="entry name" value="Protein kinase-like (PK-like)"/>
    <property type="match status" value="1"/>
</dbReference>
<dbReference type="OrthoDB" id="5979581at2759"/>
<evidence type="ECO:0000313" key="4">
    <source>
        <dbReference type="EMBL" id="KAB8339123.1"/>
    </source>
</evidence>
<evidence type="ECO:0000313" key="5">
    <source>
        <dbReference type="Proteomes" id="UP000327013"/>
    </source>
</evidence>
<dbReference type="PROSITE" id="PS50011">
    <property type="entry name" value="PROTEIN_KINASE_DOM"/>
    <property type="match status" value="1"/>
</dbReference>
<dbReference type="AlphaFoldDB" id="A0A5N6KRN7"/>
<protein>
    <recommendedName>
        <fullName evidence="3">Protein kinase domain-containing protein</fullName>
    </recommendedName>
</protein>
<dbReference type="Gene3D" id="1.10.510.10">
    <property type="entry name" value="Transferase(Phosphotransferase) domain 1"/>
    <property type="match status" value="1"/>
</dbReference>
<organism evidence="4 5">
    <name type="scientific">Carpinus fangiana</name>
    <dbReference type="NCBI Taxonomy" id="176857"/>
    <lineage>
        <taxon>Eukaryota</taxon>
        <taxon>Viridiplantae</taxon>
        <taxon>Streptophyta</taxon>
        <taxon>Embryophyta</taxon>
        <taxon>Tracheophyta</taxon>
        <taxon>Spermatophyta</taxon>
        <taxon>Magnoliopsida</taxon>
        <taxon>eudicotyledons</taxon>
        <taxon>Gunneridae</taxon>
        <taxon>Pentapetalae</taxon>
        <taxon>rosids</taxon>
        <taxon>fabids</taxon>
        <taxon>Fagales</taxon>
        <taxon>Betulaceae</taxon>
        <taxon>Carpinus</taxon>
    </lineage>
</organism>
<dbReference type="EMBL" id="VIBQ01000010">
    <property type="protein sequence ID" value="KAB8339123.1"/>
    <property type="molecule type" value="Genomic_DNA"/>
</dbReference>
<dbReference type="Proteomes" id="UP000327013">
    <property type="component" value="Unassembled WGS sequence"/>
</dbReference>
<sequence length="355" mass="39403">MALAIGQTLRGPRGAYKLVESLKAPSVFKAKVLPDSSINQSWVVIKTYSNDNEKLTISREHTLFKNPHIVSSPYFRTCHDFIGQWEALPAAGSSTESSPCLVLQWMDSNLSSIPYQTLRAKPHVIRAVAKSILSALQLLTEKFKAVHTGKNIVRSSLLEWANKENEDINPHNVLVTDIDTTQPVGSLGDLGNVVFEGFDQIRAQSLATRAPEVWLGQGCWHSSDVWALGVTLVHSLMPATLFGIRDKMVEGLNDAWCIAKIARLIGPIQSSLAKEKYEEDFFVAEELAYKTFDHPDTGIKTDYIHVGSMREELTKAPGPNLPPQLIDFIESLLIIDHSKRPTAKDALNHPFLQQA</sequence>
<dbReference type="InterPro" id="IPR050117">
    <property type="entry name" value="MAPK"/>
</dbReference>
<dbReference type="GO" id="GO:0005524">
    <property type="term" value="F:ATP binding"/>
    <property type="evidence" value="ECO:0007669"/>
    <property type="project" value="UniProtKB-KW"/>
</dbReference>
<reference evidence="4 5" key="1">
    <citation type="submission" date="2019-06" db="EMBL/GenBank/DDBJ databases">
        <title>A chromosomal-level reference genome of Carpinus fangiana (Coryloideae, Betulaceae).</title>
        <authorList>
            <person name="Yang X."/>
            <person name="Wang Z."/>
            <person name="Zhang L."/>
            <person name="Hao G."/>
            <person name="Liu J."/>
            <person name="Yang Y."/>
        </authorList>
    </citation>
    <scope>NUCLEOTIDE SEQUENCE [LARGE SCALE GENOMIC DNA]</scope>
    <source>
        <strain evidence="4">Cfa_2016G</strain>
        <tissue evidence="4">Leaf</tissue>
    </source>
</reference>
<name>A0A5N6KRN7_9ROSI</name>
<dbReference type="Pfam" id="PF00069">
    <property type="entry name" value="Pkinase"/>
    <property type="match status" value="1"/>
</dbReference>
<accession>A0A5N6KRN7</accession>
<dbReference type="InterPro" id="IPR000719">
    <property type="entry name" value="Prot_kinase_dom"/>
</dbReference>
<comment type="caution">
    <text evidence="4">The sequence shown here is derived from an EMBL/GenBank/DDBJ whole genome shotgun (WGS) entry which is preliminary data.</text>
</comment>
<gene>
    <name evidence="4" type="ORF">FH972_022059</name>
</gene>
<dbReference type="GO" id="GO:0004672">
    <property type="term" value="F:protein kinase activity"/>
    <property type="evidence" value="ECO:0007669"/>
    <property type="project" value="InterPro"/>
</dbReference>
<keyword evidence="1" id="KW-0547">Nucleotide-binding</keyword>
<dbReference type="InterPro" id="IPR011009">
    <property type="entry name" value="Kinase-like_dom_sf"/>
</dbReference>
<dbReference type="PANTHER" id="PTHR24055">
    <property type="entry name" value="MITOGEN-ACTIVATED PROTEIN KINASE"/>
    <property type="match status" value="1"/>
</dbReference>
<evidence type="ECO:0000259" key="3">
    <source>
        <dbReference type="PROSITE" id="PS50011"/>
    </source>
</evidence>
<dbReference type="SMART" id="SM00220">
    <property type="entry name" value="S_TKc"/>
    <property type="match status" value="1"/>
</dbReference>
<proteinExistence type="predicted"/>
<keyword evidence="2" id="KW-0067">ATP-binding</keyword>
<evidence type="ECO:0000256" key="1">
    <source>
        <dbReference type="ARBA" id="ARBA00022741"/>
    </source>
</evidence>